<feature type="coiled-coil region" evidence="1">
    <location>
        <begin position="1"/>
        <end position="28"/>
    </location>
</feature>
<dbReference type="InterPro" id="IPR003018">
    <property type="entry name" value="GAF"/>
</dbReference>
<evidence type="ECO:0000313" key="4">
    <source>
        <dbReference type="Proteomes" id="UP001595453"/>
    </source>
</evidence>
<dbReference type="InterPro" id="IPR043128">
    <property type="entry name" value="Rev_trsase/Diguanyl_cyclase"/>
</dbReference>
<evidence type="ECO:0000256" key="1">
    <source>
        <dbReference type="SAM" id="Coils"/>
    </source>
</evidence>
<dbReference type="Gene3D" id="3.30.450.40">
    <property type="match status" value="2"/>
</dbReference>
<dbReference type="InterPro" id="IPR029787">
    <property type="entry name" value="Nucleotide_cyclase"/>
</dbReference>
<dbReference type="CDD" id="cd01949">
    <property type="entry name" value="GGDEF"/>
    <property type="match status" value="1"/>
</dbReference>
<dbReference type="Proteomes" id="UP001595453">
    <property type="component" value="Unassembled WGS sequence"/>
</dbReference>
<accession>A0ABV7CKA9</accession>
<dbReference type="Gene3D" id="3.20.20.450">
    <property type="entry name" value="EAL domain"/>
    <property type="match status" value="1"/>
</dbReference>
<keyword evidence="1" id="KW-0175">Coiled coil</keyword>
<dbReference type="InterPro" id="IPR052163">
    <property type="entry name" value="DGC-Regulatory_Protein"/>
</dbReference>
<dbReference type="SMART" id="SM00065">
    <property type="entry name" value="GAF"/>
    <property type="match status" value="2"/>
</dbReference>
<dbReference type="SMART" id="SM00267">
    <property type="entry name" value="GGDEF"/>
    <property type="match status" value="1"/>
</dbReference>
<dbReference type="PANTHER" id="PTHR46663">
    <property type="entry name" value="DIGUANYLATE CYCLASE DGCT-RELATED"/>
    <property type="match status" value="1"/>
</dbReference>
<dbReference type="InterPro" id="IPR029016">
    <property type="entry name" value="GAF-like_dom_sf"/>
</dbReference>
<keyword evidence="4" id="KW-1185">Reference proteome</keyword>
<protein>
    <submittedName>
        <fullName evidence="3">Diguanylate cyclase domain-containing protein</fullName>
        <ecNumber evidence="3">2.7.7.65</ecNumber>
    </submittedName>
</protein>
<gene>
    <name evidence="3" type="ORF">ACFOEE_10545</name>
</gene>
<dbReference type="InterPro" id="IPR035919">
    <property type="entry name" value="EAL_sf"/>
</dbReference>
<comment type="caution">
    <text evidence="3">The sequence shown here is derived from an EMBL/GenBank/DDBJ whole genome shotgun (WGS) entry which is preliminary data.</text>
</comment>
<dbReference type="Gene3D" id="3.30.70.270">
    <property type="match status" value="1"/>
</dbReference>
<dbReference type="Pfam" id="PF00990">
    <property type="entry name" value="GGDEF"/>
    <property type="match status" value="1"/>
</dbReference>
<dbReference type="Pfam" id="PF13185">
    <property type="entry name" value="GAF_2"/>
    <property type="match status" value="1"/>
</dbReference>
<reference evidence="4" key="1">
    <citation type="journal article" date="2019" name="Int. J. Syst. Evol. Microbiol.">
        <title>The Global Catalogue of Microorganisms (GCM) 10K type strain sequencing project: providing services to taxonomists for standard genome sequencing and annotation.</title>
        <authorList>
            <consortium name="The Broad Institute Genomics Platform"/>
            <consortium name="The Broad Institute Genome Sequencing Center for Infectious Disease"/>
            <person name="Wu L."/>
            <person name="Ma J."/>
        </authorList>
    </citation>
    <scope>NUCLEOTIDE SEQUENCE [LARGE SCALE GENOMIC DNA]</scope>
    <source>
        <strain evidence="4">KCTC 42730</strain>
    </source>
</reference>
<proteinExistence type="predicted"/>
<evidence type="ECO:0000313" key="3">
    <source>
        <dbReference type="EMBL" id="MFC3032960.1"/>
    </source>
</evidence>
<evidence type="ECO:0000259" key="2">
    <source>
        <dbReference type="PROSITE" id="PS50887"/>
    </source>
</evidence>
<dbReference type="NCBIfam" id="TIGR00254">
    <property type="entry name" value="GGDEF"/>
    <property type="match status" value="1"/>
</dbReference>
<dbReference type="EMBL" id="JBHRSD010000017">
    <property type="protein sequence ID" value="MFC3032960.1"/>
    <property type="molecule type" value="Genomic_DNA"/>
</dbReference>
<feature type="domain" description="GGDEF" evidence="2">
    <location>
        <begin position="469"/>
        <end position="602"/>
    </location>
</feature>
<dbReference type="PROSITE" id="PS50887">
    <property type="entry name" value="GGDEF"/>
    <property type="match status" value="1"/>
</dbReference>
<dbReference type="Pfam" id="PF00563">
    <property type="entry name" value="EAL"/>
    <property type="match status" value="1"/>
</dbReference>
<organism evidence="3 4">
    <name type="scientific">Pseudoalteromonas fenneropenaei</name>
    <dbReference type="NCBI Taxonomy" id="1737459"/>
    <lineage>
        <taxon>Bacteria</taxon>
        <taxon>Pseudomonadati</taxon>
        <taxon>Pseudomonadota</taxon>
        <taxon>Gammaproteobacteria</taxon>
        <taxon>Alteromonadales</taxon>
        <taxon>Pseudoalteromonadaceae</taxon>
        <taxon>Pseudoalteromonas</taxon>
    </lineage>
</organism>
<dbReference type="SUPFAM" id="SSF55781">
    <property type="entry name" value="GAF domain-like"/>
    <property type="match status" value="2"/>
</dbReference>
<sequence>MEDTASALSKLSRRNKRLESLLKKYKQTHHLQYALIQLSEQASTVPELTLLYPAIHHILEQYLPSRSFYVVLQNQFSQQLELSYFVDERDGISVPLNESHHFSEGVTGYVFRLGKTVYFTRDTMQAAITEGRFRALGSPAEYWVGVPVYRDKTIIGVMVSQSYNAEQSYSEQQIELLEVMSLYLATAIERVKKRELLESEVKIRTRALMQSNEALNKEIEQRKKALERQQILFKISELATCNSQIDEIYQQVHQIIRSITFADNLYIALYDKESGWLNFPYCVDSVSPSSQPRKFAKGYSELVISTERSQLIDGHRANLLIENGIVERPANFDPKWAATSWLGAPLKTAQGVIGLIACQAYNHSYEFDHDDMELISFVSNQIATVLQTHLANQALKASYQELEIRVLEKTKELRQTNLHLQMQIEERKKIEQQLYHDAHHDPLTGLPNRSLFLTQLEKTLQIYQRHPEHHFAVLFIDLDKFKDINDQLGHQAGDQFLINVSEAFSECIREHDLLARLAGDEFVILLNHLSDKNQAEDVAKRIIRVMQKPFCMKGICVQSGASIGITYSNKRYGDIDEIIRDADAAMYYAKNAGRGRFEFYHPLLTAGKHLPKAVECHHLCDLPSHFRSTEVVDYSASATKLIQTVPAVRMLEAFGEHPVLGSTSFDILKKFAAERDEQLELELKLLREAQVATPQFAGHTLLACSTLLLEEQAFGLLQKQLQNQSKGLCLLFNEHDIRFASSRQLDNLKQLALTGIPIGLNDFAKDRCDLTLLSQIDFTYVLLSSTFSKRVLQQSSFEVQLKGILAVTECKNIQVIAKGPAILNFQTLLEKHGLKRFFGKQLNLATLAETQASSELLAE</sequence>
<dbReference type="InterPro" id="IPR001633">
    <property type="entry name" value="EAL_dom"/>
</dbReference>
<dbReference type="InterPro" id="IPR000160">
    <property type="entry name" value="GGDEF_dom"/>
</dbReference>
<dbReference type="SUPFAM" id="SSF141868">
    <property type="entry name" value="EAL domain-like"/>
    <property type="match status" value="1"/>
</dbReference>
<dbReference type="Pfam" id="PF01590">
    <property type="entry name" value="GAF"/>
    <property type="match status" value="1"/>
</dbReference>
<dbReference type="RefSeq" id="WP_377123962.1">
    <property type="nucleotide sequence ID" value="NZ_JBHRSD010000017.1"/>
</dbReference>
<keyword evidence="3" id="KW-0548">Nucleotidyltransferase</keyword>
<dbReference type="EC" id="2.7.7.65" evidence="3"/>
<keyword evidence="3" id="KW-0808">Transferase</keyword>
<dbReference type="PANTHER" id="PTHR46663:SF2">
    <property type="entry name" value="GGDEF DOMAIN-CONTAINING PROTEIN"/>
    <property type="match status" value="1"/>
</dbReference>
<dbReference type="SUPFAM" id="SSF55073">
    <property type="entry name" value="Nucleotide cyclase"/>
    <property type="match status" value="1"/>
</dbReference>
<name>A0ABV7CKA9_9GAMM</name>
<dbReference type="GO" id="GO:0052621">
    <property type="term" value="F:diguanylate cyclase activity"/>
    <property type="evidence" value="ECO:0007669"/>
    <property type="project" value="UniProtKB-EC"/>
</dbReference>